<proteinExistence type="predicted"/>
<name>A0A6A5T0L1_9PLEO</name>
<feature type="region of interest" description="Disordered" evidence="1">
    <location>
        <begin position="268"/>
        <end position="300"/>
    </location>
</feature>
<evidence type="ECO:0000313" key="2">
    <source>
        <dbReference type="EMBL" id="KAF1946151.1"/>
    </source>
</evidence>
<dbReference type="EMBL" id="ML976005">
    <property type="protein sequence ID" value="KAF1946151.1"/>
    <property type="molecule type" value="Genomic_DNA"/>
</dbReference>
<protein>
    <submittedName>
        <fullName evidence="2">Uncharacterized protein</fullName>
    </submittedName>
</protein>
<evidence type="ECO:0000313" key="3">
    <source>
        <dbReference type="Proteomes" id="UP000800038"/>
    </source>
</evidence>
<feature type="compositionally biased region" description="Polar residues" evidence="1">
    <location>
        <begin position="277"/>
        <end position="288"/>
    </location>
</feature>
<accession>A0A6A5T0L1</accession>
<feature type="compositionally biased region" description="Low complexity" evidence="1">
    <location>
        <begin position="133"/>
        <end position="146"/>
    </location>
</feature>
<sequence>MNPEYNSYAYYGEQLPPYEYYQGSELPGSSIQEFPDPFAIIPELYGHALAAELGTGADDIPINTLPQFEGANKWRNSTTEYGVGRLHPLPSTAGVTLSLNTDQYPLALPGMTSGDQSQKSSPISPFTPRSAVSSGTQHHSSSSFSNGIFSTSSQDYYDRSASIVHSRPEPMTHEANFYSAHSSFTNDFATHPQRSQQPFAAQHSVQDPGRPGHYSTDIPMSIWERDERLGWDHRPIYGANTRNTDSANYVNQTELPHHTGHQNERQQWPFIHGDPSYNASPQGHTPTTAGEDVDIPSVIP</sequence>
<dbReference type="Proteomes" id="UP000800038">
    <property type="component" value="Unassembled WGS sequence"/>
</dbReference>
<reference evidence="2" key="1">
    <citation type="journal article" date="2020" name="Stud. Mycol.">
        <title>101 Dothideomycetes genomes: a test case for predicting lifestyles and emergence of pathogens.</title>
        <authorList>
            <person name="Haridas S."/>
            <person name="Albert R."/>
            <person name="Binder M."/>
            <person name="Bloem J."/>
            <person name="Labutti K."/>
            <person name="Salamov A."/>
            <person name="Andreopoulos B."/>
            <person name="Baker S."/>
            <person name="Barry K."/>
            <person name="Bills G."/>
            <person name="Bluhm B."/>
            <person name="Cannon C."/>
            <person name="Castanera R."/>
            <person name="Culley D."/>
            <person name="Daum C."/>
            <person name="Ezra D."/>
            <person name="Gonzalez J."/>
            <person name="Henrissat B."/>
            <person name="Kuo A."/>
            <person name="Liang C."/>
            <person name="Lipzen A."/>
            <person name="Lutzoni F."/>
            <person name="Magnuson J."/>
            <person name="Mondo S."/>
            <person name="Nolan M."/>
            <person name="Ohm R."/>
            <person name="Pangilinan J."/>
            <person name="Park H.-J."/>
            <person name="Ramirez L."/>
            <person name="Alfaro M."/>
            <person name="Sun H."/>
            <person name="Tritt A."/>
            <person name="Yoshinaga Y."/>
            <person name="Zwiers L.-H."/>
            <person name="Turgeon B."/>
            <person name="Goodwin S."/>
            <person name="Spatafora J."/>
            <person name="Crous P."/>
            <person name="Grigoriev I."/>
        </authorList>
    </citation>
    <scope>NUCLEOTIDE SEQUENCE</scope>
    <source>
        <strain evidence="2">CBS 161.51</strain>
    </source>
</reference>
<keyword evidence="3" id="KW-1185">Reference proteome</keyword>
<feature type="compositionally biased region" description="Polar residues" evidence="1">
    <location>
        <begin position="185"/>
        <end position="205"/>
    </location>
</feature>
<organism evidence="2 3">
    <name type="scientific">Clathrospora elynae</name>
    <dbReference type="NCBI Taxonomy" id="706981"/>
    <lineage>
        <taxon>Eukaryota</taxon>
        <taxon>Fungi</taxon>
        <taxon>Dikarya</taxon>
        <taxon>Ascomycota</taxon>
        <taxon>Pezizomycotina</taxon>
        <taxon>Dothideomycetes</taxon>
        <taxon>Pleosporomycetidae</taxon>
        <taxon>Pleosporales</taxon>
        <taxon>Diademaceae</taxon>
        <taxon>Clathrospora</taxon>
    </lineage>
</organism>
<evidence type="ECO:0000256" key="1">
    <source>
        <dbReference type="SAM" id="MobiDB-lite"/>
    </source>
</evidence>
<dbReference type="AlphaFoldDB" id="A0A6A5T0L1"/>
<feature type="region of interest" description="Disordered" evidence="1">
    <location>
        <begin position="107"/>
        <end position="146"/>
    </location>
</feature>
<gene>
    <name evidence="2" type="ORF">EJ02DRAFT_431069</name>
</gene>
<feature type="compositionally biased region" description="Polar residues" evidence="1">
    <location>
        <begin position="113"/>
        <end position="124"/>
    </location>
</feature>
<feature type="region of interest" description="Disordered" evidence="1">
    <location>
        <begin position="185"/>
        <end position="212"/>
    </location>
</feature>